<evidence type="ECO:0000313" key="1">
    <source>
        <dbReference type="EMBL" id="QOX64261.1"/>
    </source>
</evidence>
<organism evidence="1 2">
    <name type="scientific">Anoxybacterium hadale</name>
    <dbReference type="NCBI Taxonomy" id="3408580"/>
    <lineage>
        <taxon>Bacteria</taxon>
        <taxon>Bacillati</taxon>
        <taxon>Bacillota</taxon>
        <taxon>Clostridia</taxon>
        <taxon>Peptostreptococcales</taxon>
        <taxon>Anaerovoracaceae</taxon>
        <taxon>Anoxybacterium</taxon>
    </lineage>
</organism>
<protein>
    <submittedName>
        <fullName evidence="1">Ribosome-associated translation inhibitor RaiA</fullName>
    </submittedName>
</protein>
<name>A0ACD1ADH8_9FIRM</name>
<dbReference type="Proteomes" id="UP000594014">
    <property type="component" value="Chromosome"/>
</dbReference>
<proteinExistence type="predicted"/>
<accession>A0ACD1ADH8</accession>
<gene>
    <name evidence="1" type="primary">raiA</name>
    <name evidence="1" type="ORF">FRZ06_13380</name>
</gene>
<evidence type="ECO:0000313" key="2">
    <source>
        <dbReference type="Proteomes" id="UP000594014"/>
    </source>
</evidence>
<keyword evidence="2" id="KW-1185">Reference proteome</keyword>
<sequence>MKVIITSKNMNASDHLKQTIESKLDRLGKYFSNDIVANVTLTTEKGRQKIEATINAKGTIFRAEETTNDIYSGIDRVTEKLSSQMSRFKTKLQRKHKDHKELLLMNLPEVAGEELEEMQVVRKKKFDLMPMSVDEAIMQMELLEHSFFVFLNMESDAVNVVYKRKDNTYGLLETRY</sequence>
<dbReference type="EMBL" id="CP042469">
    <property type="protein sequence ID" value="QOX64261.1"/>
    <property type="molecule type" value="Genomic_DNA"/>
</dbReference>
<reference evidence="1" key="1">
    <citation type="submission" date="2019-08" db="EMBL/GenBank/DDBJ databases">
        <title>Genome sequence of Clostridiales bacterium MT110.</title>
        <authorList>
            <person name="Cao J."/>
        </authorList>
    </citation>
    <scope>NUCLEOTIDE SEQUENCE</scope>
    <source>
        <strain evidence="1">MT110</strain>
    </source>
</reference>